<evidence type="ECO:0000313" key="8">
    <source>
        <dbReference type="EMBL" id="MBL0848712.1"/>
    </source>
</evidence>
<dbReference type="InterPro" id="IPR036402">
    <property type="entry name" value="EF-Ts_dimer_sf"/>
</dbReference>
<dbReference type="EMBL" id="SEOL01000001">
    <property type="protein sequence ID" value="MBL0848712.1"/>
    <property type="molecule type" value="Genomic_DNA"/>
</dbReference>
<evidence type="ECO:0000256" key="5">
    <source>
        <dbReference type="ARBA" id="ARBA00022917"/>
    </source>
</evidence>
<dbReference type="CDD" id="cd14275">
    <property type="entry name" value="UBA_EF-Ts"/>
    <property type="match status" value="1"/>
</dbReference>
<dbReference type="InterPro" id="IPR014039">
    <property type="entry name" value="Transl_elong_EFTs/EF1B_dimer"/>
</dbReference>
<dbReference type="Pfam" id="PF00889">
    <property type="entry name" value="EF_TS"/>
    <property type="match status" value="1"/>
</dbReference>
<dbReference type="Gene3D" id="3.30.479.20">
    <property type="entry name" value="Elongation factor Ts, dimerisation domain"/>
    <property type="match status" value="2"/>
</dbReference>
<dbReference type="SUPFAM" id="SSF54713">
    <property type="entry name" value="Elongation factor Ts (EF-Ts), dimerisation domain"/>
    <property type="match status" value="1"/>
</dbReference>
<evidence type="ECO:0000256" key="2">
    <source>
        <dbReference type="ARBA" id="ARBA00016956"/>
    </source>
</evidence>
<keyword evidence="3 6" id="KW-0963">Cytoplasm</keyword>
<accession>A0A937DLR6</accession>
<organism evidence="8 9">
    <name type="scientific">Candidatus Liberibacter ctenarytainae</name>
    <dbReference type="NCBI Taxonomy" id="2020335"/>
    <lineage>
        <taxon>Bacteria</taxon>
        <taxon>Pseudomonadati</taxon>
        <taxon>Pseudomonadota</taxon>
        <taxon>Alphaproteobacteria</taxon>
        <taxon>Hyphomicrobiales</taxon>
        <taxon>Rhizobiaceae</taxon>
        <taxon>Liberibacter</taxon>
    </lineage>
</organism>
<reference evidence="8" key="1">
    <citation type="submission" date="2019-02" db="EMBL/GenBank/DDBJ databases">
        <title>A novel Candidatus Liberibacter species associated with the New Zealand native fuchsia psyllid, Ctenarytaina fuchsiae.</title>
        <authorList>
            <person name="Thompson S.M."/>
            <person name="Jorgensen N."/>
            <person name="David C."/>
            <person name="Bulman S.R."/>
            <person name="Smith G.R."/>
        </authorList>
    </citation>
    <scope>NUCLEOTIDE SEQUENCE</scope>
    <source>
        <strain evidence="8">Oxford</strain>
    </source>
</reference>
<dbReference type="InterPro" id="IPR009060">
    <property type="entry name" value="UBA-like_sf"/>
</dbReference>
<keyword evidence="4 6" id="KW-0251">Elongation factor</keyword>
<evidence type="ECO:0000256" key="3">
    <source>
        <dbReference type="ARBA" id="ARBA00022490"/>
    </source>
</evidence>
<protein>
    <recommendedName>
        <fullName evidence="2 6">Elongation factor Ts</fullName>
        <shortName evidence="6">EF-Ts</shortName>
    </recommendedName>
</protein>
<evidence type="ECO:0000256" key="1">
    <source>
        <dbReference type="ARBA" id="ARBA00005532"/>
    </source>
</evidence>
<evidence type="ECO:0000256" key="4">
    <source>
        <dbReference type="ARBA" id="ARBA00022768"/>
    </source>
</evidence>
<name>A0A937DLR6_9HYPH</name>
<evidence type="ECO:0000313" key="9">
    <source>
        <dbReference type="Proteomes" id="UP000736856"/>
    </source>
</evidence>
<comment type="subcellular location">
    <subcellularLocation>
        <location evidence="6">Cytoplasm</location>
    </subcellularLocation>
</comment>
<comment type="similarity">
    <text evidence="1 6">Belongs to the EF-Ts family.</text>
</comment>
<dbReference type="SUPFAM" id="SSF46934">
    <property type="entry name" value="UBA-like"/>
    <property type="match status" value="1"/>
</dbReference>
<dbReference type="Gene3D" id="1.10.286.20">
    <property type="match status" value="1"/>
</dbReference>
<evidence type="ECO:0000256" key="6">
    <source>
        <dbReference type="HAMAP-Rule" id="MF_00050"/>
    </source>
</evidence>
<comment type="function">
    <text evidence="6">Associates with the EF-Tu.GDP complex and induces the exchange of GDP to GTP. It remains bound to the aminoacyl-tRNA.EF-Tu.GTP complex up to the GTP hydrolysis stage on the ribosome.</text>
</comment>
<dbReference type="HAMAP" id="MF_00050">
    <property type="entry name" value="EF_Ts"/>
    <property type="match status" value="1"/>
</dbReference>
<comment type="caution">
    <text evidence="8">The sequence shown here is derived from an EMBL/GenBank/DDBJ whole genome shotgun (WGS) entry which is preliminary data.</text>
</comment>
<dbReference type="Proteomes" id="UP000736856">
    <property type="component" value="Unassembled WGS sequence"/>
</dbReference>
<dbReference type="FunFam" id="1.10.8.10:FF:000001">
    <property type="entry name" value="Elongation factor Ts"/>
    <property type="match status" value="1"/>
</dbReference>
<dbReference type="GO" id="GO:0003746">
    <property type="term" value="F:translation elongation factor activity"/>
    <property type="evidence" value="ECO:0007669"/>
    <property type="project" value="UniProtKB-UniRule"/>
</dbReference>
<dbReference type="Gene3D" id="1.10.8.10">
    <property type="entry name" value="DNA helicase RuvA subunit, C-terminal domain"/>
    <property type="match status" value="1"/>
</dbReference>
<keyword evidence="5 6" id="KW-0648">Protein biosynthesis</keyword>
<comment type="caution">
    <text evidence="6">Lacks conserved residue(s) required for the propagation of feature annotation.</text>
</comment>
<dbReference type="NCBIfam" id="TIGR00116">
    <property type="entry name" value="tsf"/>
    <property type="match status" value="1"/>
</dbReference>
<proteinExistence type="inferred from homology"/>
<gene>
    <name evidence="6 8" type="primary">tsf</name>
    <name evidence="8" type="ORF">EU981_01220</name>
</gene>
<sequence>MSEVSAIKVKELREKTGAGIMDCRRALIESKGDGEMAIDILQIKGGLKAKKQAGKEVLEGLIGISRSDHRKAAMVEVNIETDILAYNSSFQKLVSGIAHVSLSSGNLGDKNSILSMPFDDSGTIVKDTIEAHIAIIGENIKLSRSAILSVSEGVVSSYIHAAVAEGLGKIGVILALKSSGDKEKLSSIGEQIAMHVAASSPLAISMQTLDHSVITKQRDYYMEEMRNSGKSENMIEKIVGGKMQKFFKEVVLLSQDFVVDPSKTVFEFLKESEKDIGSPIEITGMLCFVLGDRSKKI</sequence>
<dbReference type="AlphaFoldDB" id="A0A937DLR6"/>
<dbReference type="InterPro" id="IPR001816">
    <property type="entry name" value="Transl_elong_EFTs/EF1B"/>
</dbReference>
<feature type="domain" description="Translation elongation factor EFTs/EF1B dimerisation" evidence="7">
    <location>
        <begin position="72"/>
        <end position="291"/>
    </location>
</feature>
<dbReference type="GO" id="GO:0005737">
    <property type="term" value="C:cytoplasm"/>
    <property type="evidence" value="ECO:0007669"/>
    <property type="project" value="UniProtKB-SubCell"/>
</dbReference>
<dbReference type="PANTHER" id="PTHR11741">
    <property type="entry name" value="ELONGATION FACTOR TS"/>
    <property type="match status" value="1"/>
</dbReference>
<dbReference type="PANTHER" id="PTHR11741:SF0">
    <property type="entry name" value="ELONGATION FACTOR TS, MITOCHONDRIAL"/>
    <property type="match status" value="1"/>
</dbReference>
<evidence type="ECO:0000259" key="7">
    <source>
        <dbReference type="Pfam" id="PF00889"/>
    </source>
</evidence>